<dbReference type="Pfam" id="PF20209">
    <property type="entry name" value="DUF6570"/>
    <property type="match status" value="1"/>
</dbReference>
<reference evidence="3 4" key="1">
    <citation type="submission" date="2020-07" db="EMBL/GenBank/DDBJ databases">
        <title>Comparative genomics of pyrophilous fungi reveals a link between fire events and developmental genes.</title>
        <authorList>
            <consortium name="DOE Joint Genome Institute"/>
            <person name="Steindorff A.S."/>
            <person name="Carver A."/>
            <person name="Calhoun S."/>
            <person name="Stillman K."/>
            <person name="Liu H."/>
            <person name="Lipzen A."/>
            <person name="Pangilinan J."/>
            <person name="Labutti K."/>
            <person name="Bruns T.D."/>
            <person name="Grigoriev I.V."/>
        </authorList>
    </citation>
    <scope>NUCLEOTIDE SEQUENCE [LARGE SCALE GENOMIC DNA]</scope>
    <source>
        <strain evidence="3 4">CBS 144469</strain>
    </source>
</reference>
<organism evidence="3 4">
    <name type="scientific">Ephemerocybe angulata</name>
    <dbReference type="NCBI Taxonomy" id="980116"/>
    <lineage>
        <taxon>Eukaryota</taxon>
        <taxon>Fungi</taxon>
        <taxon>Dikarya</taxon>
        <taxon>Basidiomycota</taxon>
        <taxon>Agaricomycotina</taxon>
        <taxon>Agaricomycetes</taxon>
        <taxon>Agaricomycetidae</taxon>
        <taxon>Agaricales</taxon>
        <taxon>Agaricineae</taxon>
        <taxon>Psathyrellaceae</taxon>
        <taxon>Ephemerocybe</taxon>
    </lineage>
</organism>
<evidence type="ECO:0000313" key="3">
    <source>
        <dbReference type="EMBL" id="KAF6744979.1"/>
    </source>
</evidence>
<evidence type="ECO:0008006" key="5">
    <source>
        <dbReference type="Google" id="ProtNLM"/>
    </source>
</evidence>
<dbReference type="EMBL" id="JACGCI010000111">
    <property type="protein sequence ID" value="KAF6744979.1"/>
    <property type="molecule type" value="Genomic_DNA"/>
</dbReference>
<gene>
    <name evidence="3" type="ORF">DFP72DRAFT_824924</name>
</gene>
<sequence length="628" mass="70188">MVVDVPVEQAEAPPEPVDSLLAARLREGTGWTTNTAHLTPLDDDEKRSILKEWRETLSKENMEQRPCAVCSRLYSTPELNCIDAGSIDLSLLRNEHIPPSVLPTDYCLQAYNGALLCGDALEERDVKGKMAICRRCESDLRRAELPKFALANFLYYGRAQLPEDISKAFAESTCFERALVSRARCNSLCARIPISDIPEAGEERSSSVFYKVKKAIKGNVIVSPLDAVRMRDTLPPPLEAIRDTFCAVFITSKMPDRETIRSLNPVLVRRTRVEVMLHFLLGNNPHYRTVDGFKGFSADNLNSLFTDSEFGSPVQFVYLPANPALSGANAGFTSCNIATADGREVEGILMENVGYTISDETPANYREMKYDAVQRVLGGKPFLVSTRGNRMIPDFDNPFLLAWLFPHLDPWGIGGFHHPLRQRRLSLEEQLGHLLQVSDKTFQSDPEFAFVFYNIMRKKNVSTSMSFSVPATSYNTIVRDIMALDKAEVIALGQKYKRMPTYKCVSDSEKKISRVLASVGPVARRVPGSVGYKLSRRNEIRALINFRGAPTLFVTITPSDLHNPIVSVLAGRELIGTNIRDMPYDETFQRALTAARNPAACAKFFDIMIKSYLSIILRFGKDKPGVYG</sequence>
<evidence type="ECO:0000259" key="1">
    <source>
        <dbReference type="Pfam" id="PF14214"/>
    </source>
</evidence>
<name>A0A8H6LWS0_9AGAR</name>
<proteinExistence type="predicted"/>
<feature type="domain" description="Helitron helicase-like" evidence="1">
    <location>
        <begin position="433"/>
        <end position="625"/>
    </location>
</feature>
<feature type="non-terminal residue" evidence="3">
    <location>
        <position position="628"/>
    </location>
</feature>
<feature type="domain" description="DUF6570" evidence="2">
    <location>
        <begin position="144"/>
        <end position="290"/>
    </location>
</feature>
<evidence type="ECO:0000313" key="4">
    <source>
        <dbReference type="Proteomes" id="UP000521943"/>
    </source>
</evidence>
<accession>A0A8H6LWS0</accession>
<comment type="caution">
    <text evidence="3">The sequence shown here is derived from an EMBL/GenBank/DDBJ whole genome shotgun (WGS) entry which is preliminary data.</text>
</comment>
<dbReference type="Pfam" id="PF14214">
    <property type="entry name" value="Helitron_like_N"/>
    <property type="match status" value="1"/>
</dbReference>
<dbReference type="Proteomes" id="UP000521943">
    <property type="component" value="Unassembled WGS sequence"/>
</dbReference>
<keyword evidence="4" id="KW-1185">Reference proteome</keyword>
<dbReference type="InterPro" id="IPR046700">
    <property type="entry name" value="DUF6570"/>
</dbReference>
<dbReference type="OrthoDB" id="432234at2759"/>
<evidence type="ECO:0000259" key="2">
    <source>
        <dbReference type="Pfam" id="PF20209"/>
    </source>
</evidence>
<dbReference type="InterPro" id="IPR025476">
    <property type="entry name" value="Helitron_helicase-like"/>
</dbReference>
<dbReference type="AlphaFoldDB" id="A0A8H6LWS0"/>
<protein>
    <recommendedName>
        <fullName evidence="5">Helitron helicase-like domain-containing protein</fullName>
    </recommendedName>
</protein>